<feature type="chain" id="PRO_5035795161" evidence="1">
    <location>
        <begin position="19"/>
        <end position="75"/>
    </location>
</feature>
<dbReference type="Proteomes" id="UP000005237">
    <property type="component" value="Unassembled WGS sequence"/>
</dbReference>
<name>A0A8R1EEF9_CAEJA</name>
<sequence length="75" mass="8209">MRVAIIAILTAFLPNADFLMCYNGTSRFHETKTSVIPCIDRQCVKVIDMAGGASYGCDDMEECGRAFEYTGVGFS</sequence>
<keyword evidence="3" id="KW-1185">Reference proteome</keyword>
<accession>A0A8R1EEF9</accession>
<protein>
    <submittedName>
        <fullName evidence="2">Uncharacterized protein</fullName>
    </submittedName>
</protein>
<feature type="signal peptide" evidence="1">
    <location>
        <begin position="1"/>
        <end position="18"/>
    </location>
</feature>
<reference evidence="2" key="2">
    <citation type="submission" date="2022-06" db="UniProtKB">
        <authorList>
            <consortium name="EnsemblMetazoa"/>
        </authorList>
    </citation>
    <scope>IDENTIFICATION</scope>
    <source>
        <strain evidence="2">DF5081</strain>
    </source>
</reference>
<evidence type="ECO:0000313" key="3">
    <source>
        <dbReference type="Proteomes" id="UP000005237"/>
    </source>
</evidence>
<proteinExistence type="predicted"/>
<keyword evidence="1" id="KW-0732">Signal</keyword>
<evidence type="ECO:0000256" key="1">
    <source>
        <dbReference type="SAM" id="SignalP"/>
    </source>
</evidence>
<dbReference type="AlphaFoldDB" id="A0A8R1EEF9"/>
<organism evidence="2 3">
    <name type="scientific">Caenorhabditis japonica</name>
    <dbReference type="NCBI Taxonomy" id="281687"/>
    <lineage>
        <taxon>Eukaryota</taxon>
        <taxon>Metazoa</taxon>
        <taxon>Ecdysozoa</taxon>
        <taxon>Nematoda</taxon>
        <taxon>Chromadorea</taxon>
        <taxon>Rhabditida</taxon>
        <taxon>Rhabditina</taxon>
        <taxon>Rhabditomorpha</taxon>
        <taxon>Rhabditoidea</taxon>
        <taxon>Rhabditidae</taxon>
        <taxon>Peloderinae</taxon>
        <taxon>Caenorhabditis</taxon>
    </lineage>
</organism>
<reference evidence="3" key="1">
    <citation type="submission" date="2010-08" db="EMBL/GenBank/DDBJ databases">
        <authorList>
            <consortium name="Caenorhabditis japonica Sequencing Consortium"/>
            <person name="Wilson R.K."/>
        </authorList>
    </citation>
    <scope>NUCLEOTIDE SEQUENCE [LARGE SCALE GENOMIC DNA]</scope>
    <source>
        <strain evidence="3">DF5081</strain>
    </source>
</reference>
<evidence type="ECO:0000313" key="2">
    <source>
        <dbReference type="EnsemblMetazoa" id="CJA33164.1"/>
    </source>
</evidence>
<dbReference type="EnsemblMetazoa" id="CJA33164.1">
    <property type="protein sequence ID" value="CJA33164.1"/>
    <property type="gene ID" value="WBGene00209011"/>
</dbReference>